<dbReference type="EMBL" id="CP016771">
    <property type="protein sequence ID" value="ASY13801.1"/>
    <property type="molecule type" value="Genomic_DNA"/>
</dbReference>
<dbReference type="GO" id="GO:0016616">
    <property type="term" value="F:oxidoreductase activity, acting on the CH-OH group of donors, NAD or NADP as acceptor"/>
    <property type="evidence" value="ECO:0007669"/>
    <property type="project" value="TreeGrafter"/>
</dbReference>
<dbReference type="AlphaFoldDB" id="A0A249KAJ4"/>
<dbReference type="PANTHER" id="PTHR42760">
    <property type="entry name" value="SHORT-CHAIN DEHYDROGENASES/REDUCTASES FAMILY MEMBER"/>
    <property type="match status" value="1"/>
</dbReference>
<dbReference type="InterPro" id="IPR002347">
    <property type="entry name" value="SDR_fam"/>
</dbReference>
<dbReference type="OrthoDB" id="286404at2"/>
<evidence type="ECO:0000256" key="2">
    <source>
        <dbReference type="ARBA" id="ARBA00023002"/>
    </source>
</evidence>
<dbReference type="KEGG" id="nhi:B1s21160_05760"/>
<keyword evidence="2" id="KW-0560">Oxidoreductase</keyword>
<keyword evidence="4" id="KW-1185">Reference proteome</keyword>
<proteinExistence type="inferred from homology"/>
<name>A0A249KAJ4_9ACTN</name>
<dbReference type="InterPro" id="IPR036291">
    <property type="entry name" value="NAD(P)-bd_dom_sf"/>
</dbReference>
<dbReference type="Pfam" id="PF13561">
    <property type="entry name" value="adh_short_C2"/>
    <property type="match status" value="1"/>
</dbReference>
<dbReference type="PANTHER" id="PTHR42760:SF133">
    <property type="entry name" value="3-OXOACYL-[ACYL-CARRIER-PROTEIN] REDUCTASE"/>
    <property type="match status" value="1"/>
</dbReference>
<comment type="similarity">
    <text evidence="1">Belongs to the short-chain dehydrogenases/reductases (SDR) family.</text>
</comment>
<sequence>MNDLKDALDFSDKVIVVAGGNGLIGSAITKALSKLNATSIVLDQGKNNIVDIKNVHFIEINQSYSQDGVKKIVDSIELNFGPVFGLINCMTTKVKDENLYFSAISDYTLSTWKEIVEGNLHNTFLLCREIGLRMVSRSTGSIVNFCSIYGAEMGPDLRIYEKTSTENKLMTTPVSYTVSKGGIQALSKHLATSWAQNGVRVNAISPGGVFNNQSKEFVRAYSNRVPFGRMANVEEIIGLPIFLLSDLSSYITGQNLFIDGGLSAW</sequence>
<evidence type="ECO:0000313" key="3">
    <source>
        <dbReference type="EMBL" id="ASY13801.1"/>
    </source>
</evidence>
<dbReference type="RefSeq" id="WP_095672774.1">
    <property type="nucleotide sequence ID" value="NZ_CP016771.1"/>
</dbReference>
<organism evidence="3 4">
    <name type="scientific">Candidatus Nanopelagicus hibericus</name>
    <dbReference type="NCBI Taxonomy" id="1884915"/>
    <lineage>
        <taxon>Bacteria</taxon>
        <taxon>Bacillati</taxon>
        <taxon>Actinomycetota</taxon>
        <taxon>Actinomycetes</taxon>
        <taxon>Candidatus Nanopelagicales</taxon>
        <taxon>Candidatus Nanopelagicaceae</taxon>
        <taxon>Candidatus Nanopelagicus</taxon>
    </lineage>
</organism>
<accession>A0A249KAJ4</accession>
<dbReference type="PRINTS" id="PR00081">
    <property type="entry name" value="GDHRDH"/>
</dbReference>
<dbReference type="Proteomes" id="UP000217171">
    <property type="component" value="Chromosome"/>
</dbReference>
<dbReference type="SUPFAM" id="SSF51735">
    <property type="entry name" value="NAD(P)-binding Rossmann-fold domains"/>
    <property type="match status" value="1"/>
</dbReference>
<protein>
    <submittedName>
        <fullName evidence="3">Classical SDR family protein</fullName>
    </submittedName>
</protein>
<dbReference type="Gene3D" id="3.40.50.720">
    <property type="entry name" value="NAD(P)-binding Rossmann-like Domain"/>
    <property type="match status" value="1"/>
</dbReference>
<evidence type="ECO:0000313" key="4">
    <source>
        <dbReference type="Proteomes" id="UP000217171"/>
    </source>
</evidence>
<evidence type="ECO:0000256" key="1">
    <source>
        <dbReference type="ARBA" id="ARBA00006484"/>
    </source>
</evidence>
<reference evidence="3 4" key="1">
    <citation type="submission" date="2016-07" db="EMBL/GenBank/DDBJ databases">
        <title>High microdiversification within the ubiquitous acI lineage of Actinobacteria.</title>
        <authorList>
            <person name="Neuenschwander S.M."/>
            <person name="Salcher M."/>
            <person name="Ghai R."/>
            <person name="Pernthaler J."/>
        </authorList>
    </citation>
    <scope>NUCLEOTIDE SEQUENCE [LARGE SCALE GENOMIC DNA]</scope>
    <source>
        <strain evidence="3">MMS-21-160</strain>
    </source>
</reference>
<gene>
    <name evidence="3" type="ORF">B1s21160_05760</name>
</gene>